<dbReference type="Pfam" id="PF12087">
    <property type="entry name" value="DUF3564"/>
    <property type="match status" value="1"/>
</dbReference>
<dbReference type="AlphaFoldDB" id="A0A6S7BGY6"/>
<accession>A0A6S7BGY6</accession>
<evidence type="ECO:0000313" key="2">
    <source>
        <dbReference type="Proteomes" id="UP000494115"/>
    </source>
</evidence>
<name>A0A6S7BGY6_9BURK</name>
<dbReference type="EMBL" id="CADIKM010000035">
    <property type="protein sequence ID" value="CAB3799917.1"/>
    <property type="molecule type" value="Genomic_DNA"/>
</dbReference>
<organism evidence="1 2">
    <name type="scientific">Pararobbsia alpina</name>
    <dbReference type="NCBI Taxonomy" id="621374"/>
    <lineage>
        <taxon>Bacteria</taxon>
        <taxon>Pseudomonadati</taxon>
        <taxon>Pseudomonadota</taxon>
        <taxon>Betaproteobacteria</taxon>
        <taxon>Burkholderiales</taxon>
        <taxon>Burkholderiaceae</taxon>
        <taxon>Pararobbsia</taxon>
    </lineage>
</organism>
<sequence length="127" mass="13732">MRITVHLDTFNGLNPSAYAVLWLDKEAGQWSREGHAGIELPAWGRLANDGRSTQIRGAEGLRALCVLEGLKLGSQTGPRVGDTGEALWYAPPAGSPIPGRWHVQFVDLDIPHPEHGVFADPGYTSHA</sequence>
<dbReference type="Proteomes" id="UP000494115">
    <property type="component" value="Unassembled WGS sequence"/>
</dbReference>
<proteinExistence type="predicted"/>
<gene>
    <name evidence="1" type="ORF">LMG28138_04762</name>
</gene>
<evidence type="ECO:0000313" key="1">
    <source>
        <dbReference type="EMBL" id="CAB3799917.1"/>
    </source>
</evidence>
<keyword evidence="2" id="KW-1185">Reference proteome</keyword>
<reference evidence="1 2" key="1">
    <citation type="submission" date="2020-04" db="EMBL/GenBank/DDBJ databases">
        <authorList>
            <person name="De Canck E."/>
        </authorList>
    </citation>
    <scope>NUCLEOTIDE SEQUENCE [LARGE SCALE GENOMIC DNA]</scope>
    <source>
        <strain evidence="1 2">LMG 28138</strain>
    </source>
</reference>
<dbReference type="RefSeq" id="WP_175107384.1">
    <property type="nucleotide sequence ID" value="NZ_CADIKM010000035.1"/>
</dbReference>
<dbReference type="InterPro" id="IPR021947">
    <property type="entry name" value="DUF3564"/>
</dbReference>
<protein>
    <recommendedName>
        <fullName evidence="3">DUF3564 domain-containing protein</fullName>
    </recommendedName>
</protein>
<evidence type="ECO:0008006" key="3">
    <source>
        <dbReference type="Google" id="ProtNLM"/>
    </source>
</evidence>